<sequence>MNLDFLRQRQGALAREILLVLLIKLAIIFAIKAVFFSHPIDDELSGDRVQAVLLGPGSNITKP</sequence>
<protein>
    <submittedName>
        <fullName evidence="2">Cytochrome oxidase putative small subunit CydP</fullName>
    </submittedName>
</protein>
<gene>
    <name evidence="2" type="primary">cydP</name>
    <name evidence="2" type="ORF">WOB96_01880</name>
</gene>
<feature type="transmembrane region" description="Helical" evidence="1">
    <location>
        <begin position="12"/>
        <end position="35"/>
    </location>
</feature>
<dbReference type="InterPro" id="IPR054636">
    <property type="entry name" value="CydP"/>
</dbReference>
<organism evidence="2 3">
    <name type="scientific">Thermithiobacillus plumbiphilus</name>
    <dbReference type="NCBI Taxonomy" id="1729899"/>
    <lineage>
        <taxon>Bacteria</taxon>
        <taxon>Pseudomonadati</taxon>
        <taxon>Pseudomonadota</taxon>
        <taxon>Acidithiobacillia</taxon>
        <taxon>Acidithiobacillales</taxon>
        <taxon>Thermithiobacillaceae</taxon>
        <taxon>Thermithiobacillus</taxon>
    </lineage>
</organism>
<evidence type="ECO:0000256" key="1">
    <source>
        <dbReference type="SAM" id="Phobius"/>
    </source>
</evidence>
<keyword evidence="1" id="KW-0472">Membrane</keyword>
<dbReference type="EMBL" id="JBBPCO010000001">
    <property type="protein sequence ID" value="MEK8088504.1"/>
    <property type="molecule type" value="Genomic_DNA"/>
</dbReference>
<reference evidence="2 3" key="1">
    <citation type="submission" date="2024-04" db="EMBL/GenBank/DDBJ databases">
        <authorList>
            <person name="Abashina T."/>
            <person name="Shaikin A."/>
        </authorList>
    </citation>
    <scope>NUCLEOTIDE SEQUENCE [LARGE SCALE GENOMIC DNA]</scope>
    <source>
        <strain evidence="2 3">AAFK</strain>
    </source>
</reference>
<keyword evidence="1" id="KW-0812">Transmembrane</keyword>
<name>A0ABU9D4M0_9PROT</name>
<dbReference type="RefSeq" id="WP_341369566.1">
    <property type="nucleotide sequence ID" value="NZ_JBBPCO010000001.1"/>
</dbReference>
<comment type="caution">
    <text evidence="2">The sequence shown here is derived from an EMBL/GenBank/DDBJ whole genome shotgun (WGS) entry which is preliminary data.</text>
</comment>
<evidence type="ECO:0000313" key="2">
    <source>
        <dbReference type="EMBL" id="MEK8088504.1"/>
    </source>
</evidence>
<proteinExistence type="predicted"/>
<keyword evidence="1" id="KW-1133">Transmembrane helix</keyword>
<dbReference type="Proteomes" id="UP001446205">
    <property type="component" value="Unassembled WGS sequence"/>
</dbReference>
<dbReference type="NCBIfam" id="NF045611">
    <property type="entry name" value="small_CydP"/>
    <property type="match status" value="1"/>
</dbReference>
<keyword evidence="3" id="KW-1185">Reference proteome</keyword>
<accession>A0ABU9D4M0</accession>
<evidence type="ECO:0000313" key="3">
    <source>
        <dbReference type="Proteomes" id="UP001446205"/>
    </source>
</evidence>